<sequence length="454" mass="50340">MASSSSAAELEEDPQPIQPSWAVLSRVAKYTGEDPGELFLKLAMPPHISLLTIPSRFSEPPKTYYYGDGVHPYIVAANDAGLLLHVSPRSRSGFNLGPEFRMAASSWRGTSPPADGTGMSGELTATTVRVADRELELSQFSGVKSVGLLPVSAPSGFVVAELQVVENEPGRQSVNLIWFRFSAIANAEGKDKDDKEEENSWRELVLTCPVFTPGDSAQWDPHDVVAFDGKLWWADLSRGLLVCNPVEPGTLVPQVSFVALPDLAGEMFVALQDRHEDLERIDSRRIVRVSGGRLRFVDVVRRRGDPPEATRVVVWTLESAYDPEIGRARWEHHQCITALGEIWGHASYVASGMPREFPELAFLDPDKHSVVYFFLDAYLFSVDVNESAVVEFAAKPRGDVVQVEGGPQPINWRYVIAWVVPRFKMVRVLLNLLLQIGDSCCTYLNKFPVETAYL</sequence>
<dbReference type="PANTHER" id="PTHR33086">
    <property type="entry name" value="OS05G0468200 PROTEIN-RELATED"/>
    <property type="match status" value="1"/>
</dbReference>
<proteinExistence type="predicted"/>
<gene>
    <name evidence="2" type="ORF">URODEC1_LOCUS49301</name>
</gene>
<dbReference type="PANTHER" id="PTHR33086:SF51">
    <property type="entry name" value="OS06G0307900 PROTEIN"/>
    <property type="match status" value="1"/>
</dbReference>
<name>A0ABC9A0T4_9POAL</name>
<dbReference type="Pfam" id="PF07762">
    <property type="entry name" value="DUF1618"/>
    <property type="match status" value="1"/>
</dbReference>
<organism evidence="2 3">
    <name type="scientific">Urochloa decumbens</name>
    <dbReference type="NCBI Taxonomy" id="240449"/>
    <lineage>
        <taxon>Eukaryota</taxon>
        <taxon>Viridiplantae</taxon>
        <taxon>Streptophyta</taxon>
        <taxon>Embryophyta</taxon>
        <taxon>Tracheophyta</taxon>
        <taxon>Spermatophyta</taxon>
        <taxon>Magnoliopsida</taxon>
        <taxon>Liliopsida</taxon>
        <taxon>Poales</taxon>
        <taxon>Poaceae</taxon>
        <taxon>PACMAD clade</taxon>
        <taxon>Panicoideae</taxon>
        <taxon>Panicodae</taxon>
        <taxon>Paniceae</taxon>
        <taxon>Melinidinae</taxon>
        <taxon>Urochloa</taxon>
    </lineage>
</organism>
<protein>
    <recommendedName>
        <fullName evidence="1">DUF1618 domain-containing protein</fullName>
    </recommendedName>
</protein>
<dbReference type="Proteomes" id="UP001497457">
    <property type="component" value="Chromosome 2b"/>
</dbReference>
<dbReference type="AlphaFoldDB" id="A0ABC9A0T4"/>
<reference evidence="3" key="1">
    <citation type="submission" date="2024-06" db="EMBL/GenBank/DDBJ databases">
        <authorList>
            <person name="Ryan C."/>
        </authorList>
    </citation>
    <scope>NUCLEOTIDE SEQUENCE [LARGE SCALE GENOMIC DNA]</scope>
</reference>
<dbReference type="EMBL" id="OZ075112">
    <property type="protein sequence ID" value="CAL4968889.1"/>
    <property type="molecule type" value="Genomic_DNA"/>
</dbReference>
<feature type="domain" description="DUF1618" evidence="1">
    <location>
        <begin position="233"/>
        <end position="372"/>
    </location>
</feature>
<evidence type="ECO:0000259" key="1">
    <source>
        <dbReference type="Pfam" id="PF07762"/>
    </source>
</evidence>
<evidence type="ECO:0000313" key="3">
    <source>
        <dbReference type="Proteomes" id="UP001497457"/>
    </source>
</evidence>
<dbReference type="InterPro" id="IPR011676">
    <property type="entry name" value="DUF1618"/>
</dbReference>
<evidence type="ECO:0000313" key="2">
    <source>
        <dbReference type="EMBL" id="CAL4968889.1"/>
    </source>
</evidence>
<accession>A0ABC9A0T4</accession>
<keyword evidence="3" id="KW-1185">Reference proteome</keyword>
<reference evidence="2 3" key="2">
    <citation type="submission" date="2024-10" db="EMBL/GenBank/DDBJ databases">
        <authorList>
            <person name="Ryan C."/>
        </authorList>
    </citation>
    <scope>NUCLEOTIDE SEQUENCE [LARGE SCALE GENOMIC DNA]</scope>
</reference>